<dbReference type="Proteomes" id="UP000233769">
    <property type="component" value="Chromosome tk0001"/>
</dbReference>
<sequence length="73" mass="8560">MHTVASRSNSNVPHALGELKYSDITHKIIRSSKVRECFGHNPNSVDRILKRRKFWILTYYDVRVRADVSNLFD</sequence>
<evidence type="ECO:0000313" key="2">
    <source>
        <dbReference type="Proteomes" id="UP000233769"/>
    </source>
</evidence>
<evidence type="ECO:0000313" key="1">
    <source>
        <dbReference type="EMBL" id="SOR31358.1"/>
    </source>
</evidence>
<dbReference type="EMBL" id="LT962688">
    <property type="protein sequence ID" value="SOR31358.1"/>
    <property type="molecule type" value="Genomic_DNA"/>
</dbReference>
<gene>
    <name evidence="1" type="ORF">TK0001_4773</name>
</gene>
<organism evidence="1 2">
    <name type="scientific">Methylorubrum extorquens</name>
    <name type="common">Methylobacterium dichloromethanicum</name>
    <name type="synonym">Methylobacterium extorquens</name>
    <dbReference type="NCBI Taxonomy" id="408"/>
    <lineage>
        <taxon>Bacteria</taxon>
        <taxon>Pseudomonadati</taxon>
        <taxon>Pseudomonadota</taxon>
        <taxon>Alphaproteobacteria</taxon>
        <taxon>Hyphomicrobiales</taxon>
        <taxon>Methylobacteriaceae</taxon>
        <taxon>Methylorubrum</taxon>
    </lineage>
</organism>
<protein>
    <submittedName>
        <fullName evidence="1">Uncharacterized protein</fullName>
    </submittedName>
</protein>
<proteinExistence type="predicted"/>
<name>A0A2N9AVP7_METEX</name>
<accession>A0A2N9AVP7</accession>
<dbReference type="AlphaFoldDB" id="A0A2N9AVP7"/>
<reference evidence="2" key="1">
    <citation type="submission" date="2017-10" db="EMBL/GenBank/DDBJ databases">
        <authorList>
            <person name="Regsiter A."/>
            <person name="William W."/>
        </authorList>
    </citation>
    <scope>NUCLEOTIDE SEQUENCE [LARGE SCALE GENOMIC DNA]</scope>
</reference>